<evidence type="ECO:0000313" key="2">
    <source>
        <dbReference type="EMBL" id="CAA9218027.1"/>
    </source>
</evidence>
<reference evidence="2" key="1">
    <citation type="submission" date="2020-02" db="EMBL/GenBank/DDBJ databases">
        <authorList>
            <person name="Meier V. D."/>
        </authorList>
    </citation>
    <scope>NUCLEOTIDE SEQUENCE</scope>
    <source>
        <strain evidence="2">AVDCRST_MAG10</strain>
    </source>
</reference>
<name>A0A6J4HCX8_9ACTN</name>
<dbReference type="AlphaFoldDB" id="A0A6J4HCX8"/>
<organism evidence="2">
    <name type="scientific">uncultured Acidimicrobiales bacterium</name>
    <dbReference type="NCBI Taxonomy" id="310071"/>
    <lineage>
        <taxon>Bacteria</taxon>
        <taxon>Bacillati</taxon>
        <taxon>Actinomycetota</taxon>
        <taxon>Acidimicrobiia</taxon>
        <taxon>Acidimicrobiales</taxon>
        <taxon>environmental samples</taxon>
    </lineage>
</organism>
<dbReference type="EMBL" id="CADCTB010000032">
    <property type="protein sequence ID" value="CAA9218027.1"/>
    <property type="molecule type" value="Genomic_DNA"/>
</dbReference>
<protein>
    <recommendedName>
        <fullName evidence="3">DUF3291 domain-containing protein</fullName>
    </recommendedName>
</protein>
<evidence type="ECO:0000256" key="1">
    <source>
        <dbReference type="SAM" id="MobiDB-lite"/>
    </source>
</evidence>
<sequence length="316" mass="36180">MDHAVPQGATNGHQAASGPPEKLYAFTTRSRLKGPWYFPHMLYATLRVRRQLKGTGDVVRWASIIAGPSEFWTISIWKSRHDMQEFMRSGAHDDIMWYFSKWLRSFWLMRWRPGPEEMGDWKGLTMARPEPAYHVVEGTKPEALEKALEHLPKLRSAMSVDGAVTYDTTQYARRRRAEVRGAGGGVMHIKTSPRRTVEAYLALRALEREARGDPDYLKGVVGISRPGQLYLLTVWRDCAGTRRMLRSPQVRKLTERFPGAWANEWLPENEFGHWDGLRLRRTRARYAIQMPKAAMDLDRGAAVDEPQGSTMEPSQG</sequence>
<gene>
    <name evidence="2" type="ORF">AVDCRST_MAG10-499</name>
</gene>
<feature type="compositionally biased region" description="Polar residues" evidence="1">
    <location>
        <begin position="307"/>
        <end position="316"/>
    </location>
</feature>
<evidence type="ECO:0008006" key="3">
    <source>
        <dbReference type="Google" id="ProtNLM"/>
    </source>
</evidence>
<accession>A0A6J4HCX8</accession>
<feature type="region of interest" description="Disordered" evidence="1">
    <location>
        <begin position="297"/>
        <end position="316"/>
    </location>
</feature>
<proteinExistence type="predicted"/>
<feature type="region of interest" description="Disordered" evidence="1">
    <location>
        <begin position="1"/>
        <end position="20"/>
    </location>
</feature>